<evidence type="ECO:0000256" key="5">
    <source>
        <dbReference type="ARBA" id="ARBA00023125"/>
    </source>
</evidence>
<dbReference type="PANTHER" id="PTHR24082:SF506">
    <property type="entry name" value="NR LBD DOMAIN-CONTAINING PROTEIN"/>
    <property type="match status" value="1"/>
</dbReference>
<keyword evidence="3 9" id="KW-0862">Zinc</keyword>
<evidence type="ECO:0000259" key="12">
    <source>
        <dbReference type="PROSITE" id="PS51843"/>
    </source>
</evidence>
<dbReference type="PANTHER" id="PTHR24082">
    <property type="entry name" value="NUCLEAR HORMONE RECEPTOR"/>
    <property type="match status" value="1"/>
</dbReference>
<evidence type="ECO:0000256" key="10">
    <source>
        <dbReference type="SAM" id="MobiDB-lite"/>
    </source>
</evidence>
<feature type="region of interest" description="Disordered" evidence="10">
    <location>
        <begin position="58"/>
        <end position="151"/>
    </location>
</feature>
<dbReference type="InterPro" id="IPR035500">
    <property type="entry name" value="NHR-like_dom_sf"/>
</dbReference>
<dbReference type="PROSITE" id="PS51030">
    <property type="entry name" value="NUCLEAR_REC_DBD_2"/>
    <property type="match status" value="1"/>
</dbReference>
<feature type="compositionally biased region" description="Polar residues" evidence="10">
    <location>
        <begin position="68"/>
        <end position="87"/>
    </location>
</feature>
<dbReference type="InterPro" id="IPR001628">
    <property type="entry name" value="Znf_hrmn_rcpt"/>
</dbReference>
<dbReference type="InterPro" id="IPR050234">
    <property type="entry name" value="Nuclear_hormone_rcpt_NR1"/>
</dbReference>
<dbReference type="EMBL" id="JBJQND010000017">
    <property type="protein sequence ID" value="KAL3842736.1"/>
    <property type="molecule type" value="Genomic_DNA"/>
</dbReference>
<evidence type="ECO:0000256" key="6">
    <source>
        <dbReference type="ARBA" id="ARBA00023163"/>
    </source>
</evidence>
<feature type="domain" description="Nuclear receptor" evidence="11">
    <location>
        <begin position="156"/>
        <end position="231"/>
    </location>
</feature>
<evidence type="ECO:0000313" key="14">
    <source>
        <dbReference type="Proteomes" id="UP001634394"/>
    </source>
</evidence>
<evidence type="ECO:0000313" key="13">
    <source>
        <dbReference type="EMBL" id="KAL3842736.1"/>
    </source>
</evidence>
<keyword evidence="5 9" id="KW-0238">DNA-binding</keyword>
<sequence>MYHKDRWQSHSQEMNTLTTLSLDSVIIDDELASTPNEISPAFQNHSCASEQNIRNDILGDNANRDSVTKLNDNSQSNSLTSPQQSSQEHTEDKTFGSEFHKENFIEESTDENSESGISSPGSKFSGESSSAAISSPGSRFSGESSSGSGMPRSPILPPCRICHEKASGIHYGLNTCEACKGFFRRSLKMKKVYKCMKNGRCDVVRRRRSSCSYCRFKKCTDLGMSKAAIKTGRYTHEFHSKNILEVKQNELAAADVNEPDRSSQDICRQSAPESLIKDPVIEAMIKTVDEAQNLLFEELDNFFDKDVMAARQQKCKERYRKFCDSLGVAELSENTLEYNADKRQMMLEIYITYMENTVKGLVGFCKQIPGFTKLHIDDKAALLKNSVFDIWQIGVHKCIDPERTVISGMDAMHKDELSILWGRDFMNELFINLECLEKLDLTRQEMGILRGICLSFSDRVELQNRTMVEELHWKFVECLRYLTLQRFPNFGPRFSQIISCLVKMRGLNEKFLKTTGEMKMMWPFVQNSPIAYEVFFSD</sequence>
<evidence type="ECO:0000256" key="8">
    <source>
        <dbReference type="ARBA" id="ARBA00023242"/>
    </source>
</evidence>
<feature type="domain" description="NR LBD" evidence="12">
    <location>
        <begin position="318"/>
        <end position="537"/>
    </location>
</feature>
<organism evidence="13 14">
    <name type="scientific">Sinanodonta woodiana</name>
    <name type="common">Chinese pond mussel</name>
    <name type="synonym">Anodonta woodiana</name>
    <dbReference type="NCBI Taxonomy" id="1069815"/>
    <lineage>
        <taxon>Eukaryota</taxon>
        <taxon>Metazoa</taxon>
        <taxon>Spiralia</taxon>
        <taxon>Lophotrochozoa</taxon>
        <taxon>Mollusca</taxon>
        <taxon>Bivalvia</taxon>
        <taxon>Autobranchia</taxon>
        <taxon>Heteroconchia</taxon>
        <taxon>Palaeoheterodonta</taxon>
        <taxon>Unionida</taxon>
        <taxon>Unionoidea</taxon>
        <taxon>Unionidae</taxon>
        <taxon>Unioninae</taxon>
        <taxon>Sinanodonta</taxon>
    </lineage>
</organism>
<dbReference type="InterPro" id="IPR001723">
    <property type="entry name" value="Nuclear_hrmn_rcpt"/>
</dbReference>
<keyword evidence="2 9" id="KW-0863">Zinc-finger</keyword>
<keyword evidence="8 9" id="KW-0539">Nucleus</keyword>
<dbReference type="Pfam" id="PF00104">
    <property type="entry name" value="Hormone_recep"/>
    <property type="match status" value="1"/>
</dbReference>
<comment type="caution">
    <text evidence="13">The sequence shown here is derived from an EMBL/GenBank/DDBJ whole genome shotgun (WGS) entry which is preliminary data.</text>
</comment>
<dbReference type="GO" id="GO:0003677">
    <property type="term" value="F:DNA binding"/>
    <property type="evidence" value="ECO:0007669"/>
    <property type="project" value="UniProtKB-KW"/>
</dbReference>
<keyword evidence="6 9" id="KW-0804">Transcription</keyword>
<proteinExistence type="inferred from homology"/>
<keyword evidence="4 9" id="KW-0805">Transcription regulation</keyword>
<evidence type="ECO:0000256" key="1">
    <source>
        <dbReference type="ARBA" id="ARBA00022723"/>
    </source>
</evidence>
<evidence type="ECO:0000256" key="7">
    <source>
        <dbReference type="ARBA" id="ARBA00023170"/>
    </source>
</evidence>
<dbReference type="Pfam" id="PF00105">
    <property type="entry name" value="zf-C4"/>
    <property type="match status" value="1"/>
</dbReference>
<dbReference type="SMART" id="SM00399">
    <property type="entry name" value="ZnF_C4"/>
    <property type="match status" value="1"/>
</dbReference>
<gene>
    <name evidence="13" type="ORF">ACJMK2_020724</name>
</gene>
<protein>
    <submittedName>
        <fullName evidence="13">Uncharacterized protein</fullName>
    </submittedName>
</protein>
<evidence type="ECO:0000256" key="3">
    <source>
        <dbReference type="ARBA" id="ARBA00022833"/>
    </source>
</evidence>
<evidence type="ECO:0000256" key="4">
    <source>
        <dbReference type="ARBA" id="ARBA00023015"/>
    </source>
</evidence>
<dbReference type="SMART" id="SM00430">
    <property type="entry name" value="HOLI"/>
    <property type="match status" value="1"/>
</dbReference>
<dbReference type="Gene3D" id="3.30.50.10">
    <property type="entry name" value="Erythroid Transcription Factor GATA-1, subunit A"/>
    <property type="match status" value="1"/>
</dbReference>
<dbReference type="InterPro" id="IPR013088">
    <property type="entry name" value="Znf_NHR/GATA"/>
</dbReference>
<dbReference type="PRINTS" id="PR00047">
    <property type="entry name" value="STROIDFINGER"/>
</dbReference>
<comment type="subcellular location">
    <subcellularLocation>
        <location evidence="9">Nucleus</location>
    </subcellularLocation>
</comment>
<dbReference type="CDD" id="cd06916">
    <property type="entry name" value="NR_DBD_like"/>
    <property type="match status" value="1"/>
</dbReference>
<feature type="compositionally biased region" description="Basic and acidic residues" evidence="10">
    <location>
        <begin position="88"/>
        <end position="104"/>
    </location>
</feature>
<name>A0ABD3U018_SINWO</name>
<keyword evidence="1 9" id="KW-0479">Metal-binding</keyword>
<dbReference type="Proteomes" id="UP001634394">
    <property type="component" value="Unassembled WGS sequence"/>
</dbReference>
<feature type="compositionally biased region" description="Low complexity" evidence="10">
    <location>
        <begin position="117"/>
        <end position="151"/>
    </location>
</feature>
<evidence type="ECO:0000256" key="9">
    <source>
        <dbReference type="RuleBase" id="RU004334"/>
    </source>
</evidence>
<dbReference type="SUPFAM" id="SSF57716">
    <property type="entry name" value="Glucocorticoid receptor-like (DNA-binding domain)"/>
    <property type="match status" value="1"/>
</dbReference>
<dbReference type="GO" id="GO:0005634">
    <property type="term" value="C:nucleus"/>
    <property type="evidence" value="ECO:0007669"/>
    <property type="project" value="UniProtKB-SubCell"/>
</dbReference>
<dbReference type="PROSITE" id="PS00031">
    <property type="entry name" value="NUCLEAR_REC_DBD_1"/>
    <property type="match status" value="1"/>
</dbReference>
<keyword evidence="14" id="KW-1185">Reference proteome</keyword>
<dbReference type="GO" id="GO:0008270">
    <property type="term" value="F:zinc ion binding"/>
    <property type="evidence" value="ECO:0007669"/>
    <property type="project" value="UniProtKB-KW"/>
</dbReference>
<evidence type="ECO:0000259" key="11">
    <source>
        <dbReference type="PROSITE" id="PS51030"/>
    </source>
</evidence>
<dbReference type="PRINTS" id="PR00398">
    <property type="entry name" value="STRDHORMONER"/>
</dbReference>
<dbReference type="AlphaFoldDB" id="A0ABD3U018"/>
<dbReference type="InterPro" id="IPR000536">
    <property type="entry name" value="Nucl_hrmn_rcpt_lig-bd"/>
</dbReference>
<evidence type="ECO:0000256" key="2">
    <source>
        <dbReference type="ARBA" id="ARBA00022771"/>
    </source>
</evidence>
<accession>A0ABD3U018</accession>
<keyword evidence="7 9" id="KW-0675">Receptor</keyword>
<dbReference type="SUPFAM" id="SSF48508">
    <property type="entry name" value="Nuclear receptor ligand-binding domain"/>
    <property type="match status" value="1"/>
</dbReference>
<reference evidence="13 14" key="1">
    <citation type="submission" date="2024-11" db="EMBL/GenBank/DDBJ databases">
        <title>Chromosome-level genome assembly of the freshwater bivalve Anodonta woodiana.</title>
        <authorList>
            <person name="Chen X."/>
        </authorList>
    </citation>
    <scope>NUCLEOTIDE SEQUENCE [LARGE SCALE GENOMIC DNA]</scope>
    <source>
        <strain evidence="13">MN2024</strain>
        <tissue evidence="13">Gills</tissue>
    </source>
</reference>
<comment type="similarity">
    <text evidence="9">Belongs to the nuclear hormone receptor family.</text>
</comment>
<dbReference type="PROSITE" id="PS51843">
    <property type="entry name" value="NR_LBD"/>
    <property type="match status" value="1"/>
</dbReference>
<dbReference type="Gene3D" id="1.10.565.10">
    <property type="entry name" value="Retinoid X Receptor"/>
    <property type="match status" value="1"/>
</dbReference>